<protein>
    <submittedName>
        <fullName evidence="2">Methyltransferase</fullName>
    </submittedName>
</protein>
<dbReference type="CDD" id="cd02440">
    <property type="entry name" value="AdoMet_MTases"/>
    <property type="match status" value="1"/>
</dbReference>
<evidence type="ECO:0000313" key="2">
    <source>
        <dbReference type="EMBL" id="QXN90739.1"/>
    </source>
</evidence>
<dbReference type="PANTHER" id="PTHR14911:SF13">
    <property type="entry name" value="TRNA (GUANINE(6)-N2)-METHYLTRANSFERASE THUMP3"/>
    <property type="match status" value="1"/>
</dbReference>
<dbReference type="RefSeq" id="WP_218471606.1">
    <property type="nucleotide sequence ID" value="NZ_BAABJN010000006.1"/>
</dbReference>
<name>A0ABX8RPA6_NOCIO</name>
<keyword evidence="2" id="KW-0489">Methyltransferase</keyword>
<keyword evidence="2" id="KW-0808">Transferase</keyword>
<dbReference type="PROSITE" id="PS00092">
    <property type="entry name" value="N6_MTASE"/>
    <property type="match status" value="1"/>
</dbReference>
<dbReference type="GO" id="GO:0008168">
    <property type="term" value="F:methyltransferase activity"/>
    <property type="evidence" value="ECO:0007669"/>
    <property type="project" value="UniProtKB-KW"/>
</dbReference>
<reference evidence="2 3" key="1">
    <citation type="submission" date="2021-07" db="EMBL/GenBank/DDBJ databases">
        <title>Whole Genome Sequence of Nocardia Iowensis.</title>
        <authorList>
            <person name="Lamm A."/>
            <person name="Collins-Fairclough A.M."/>
            <person name="Bunk B."/>
            <person name="Sproer C."/>
        </authorList>
    </citation>
    <scope>NUCLEOTIDE SEQUENCE [LARGE SCALE GENOMIC DNA]</scope>
    <source>
        <strain evidence="2 3">NRRL 5646</strain>
    </source>
</reference>
<dbReference type="InterPro" id="IPR000241">
    <property type="entry name" value="RlmKL-like_Mtase"/>
</dbReference>
<dbReference type="EMBL" id="CP078145">
    <property type="protein sequence ID" value="QXN90739.1"/>
    <property type="molecule type" value="Genomic_DNA"/>
</dbReference>
<evidence type="ECO:0000259" key="1">
    <source>
        <dbReference type="Pfam" id="PF01170"/>
    </source>
</evidence>
<sequence>MRYYVQFNAGLGELITSSLRQDLKRVKIVFLDDSSALLDCGSRSEDVAATTYLKNVFIVFGEADRSNGLPGAMSALTGQLKRPEFGRLAPKKRPFRIMASVDGELAPLPRDAKARLENSIATRTAGRVEARGSGVEYWIIGRRDLNSFLFTLKMPRRKGTGTPKGALGPELSEMLVRASKPAANDVFLDPFGGRGSLVLARTKYPAGRIIYSDTEYRTLKKDFQPELVRAKQVQFTAEDARRLPTVADNSIDAIVTDPPWGEYDETDTPYDEFIADVAENFARVLKPTGRFVVLINRRQEDVLGEALSKHNLAVSATHRILVNGHPASVLIGDRREADVSSG</sequence>
<organism evidence="2 3">
    <name type="scientific">Nocardia iowensis</name>
    <dbReference type="NCBI Taxonomy" id="204891"/>
    <lineage>
        <taxon>Bacteria</taxon>
        <taxon>Bacillati</taxon>
        <taxon>Actinomycetota</taxon>
        <taxon>Actinomycetes</taxon>
        <taxon>Mycobacteriales</taxon>
        <taxon>Nocardiaceae</taxon>
        <taxon>Nocardia</taxon>
    </lineage>
</organism>
<dbReference type="Pfam" id="PF01170">
    <property type="entry name" value="UPF0020"/>
    <property type="match status" value="1"/>
</dbReference>
<dbReference type="InterPro" id="IPR002052">
    <property type="entry name" value="DNA_methylase_N6_adenine_CS"/>
</dbReference>
<keyword evidence="3" id="KW-1185">Reference proteome</keyword>
<gene>
    <name evidence="2" type="ORF">KV110_36025</name>
</gene>
<proteinExistence type="predicted"/>
<dbReference type="Proteomes" id="UP000694257">
    <property type="component" value="Chromosome"/>
</dbReference>
<dbReference type="GO" id="GO:0032259">
    <property type="term" value="P:methylation"/>
    <property type="evidence" value="ECO:0007669"/>
    <property type="project" value="UniProtKB-KW"/>
</dbReference>
<evidence type="ECO:0000313" key="3">
    <source>
        <dbReference type="Proteomes" id="UP000694257"/>
    </source>
</evidence>
<accession>A0ABX8RPA6</accession>
<dbReference type="PANTHER" id="PTHR14911">
    <property type="entry name" value="THUMP DOMAIN-CONTAINING"/>
    <property type="match status" value="1"/>
</dbReference>
<feature type="domain" description="Ribosomal RNA large subunit methyltransferase K/L-like methyltransferase" evidence="1">
    <location>
        <begin position="231"/>
        <end position="299"/>
    </location>
</feature>